<accession>A0A6J4REJ2</accession>
<proteinExistence type="predicted"/>
<feature type="region of interest" description="Disordered" evidence="1">
    <location>
        <begin position="1"/>
        <end position="67"/>
    </location>
</feature>
<feature type="non-terminal residue" evidence="2">
    <location>
        <position position="1"/>
    </location>
</feature>
<sequence>QRLRRAMRRTADRVAARTAPARHGSHKRLLRARGEDPPRGGDRRAARPAAGGGGGRSRRRRCAPAPL</sequence>
<gene>
    <name evidence="2" type="ORF">AVDCRST_MAG38-1073</name>
</gene>
<evidence type="ECO:0000256" key="1">
    <source>
        <dbReference type="SAM" id="MobiDB-lite"/>
    </source>
</evidence>
<reference evidence="2" key="1">
    <citation type="submission" date="2020-02" db="EMBL/GenBank/DDBJ databases">
        <authorList>
            <person name="Meier V. D."/>
        </authorList>
    </citation>
    <scope>NUCLEOTIDE SEQUENCE</scope>
    <source>
        <strain evidence="2">AVDCRST_MAG38</strain>
    </source>
</reference>
<name>A0A6J4REJ2_9ACTN</name>
<feature type="non-terminal residue" evidence="2">
    <location>
        <position position="67"/>
    </location>
</feature>
<feature type="compositionally biased region" description="Basic and acidic residues" evidence="1">
    <location>
        <begin position="32"/>
        <end position="45"/>
    </location>
</feature>
<dbReference type="AlphaFoldDB" id="A0A6J4REJ2"/>
<evidence type="ECO:0000313" key="2">
    <source>
        <dbReference type="EMBL" id="CAA9468972.1"/>
    </source>
</evidence>
<organism evidence="2">
    <name type="scientific">uncultured Solirubrobacteraceae bacterium</name>
    <dbReference type="NCBI Taxonomy" id="1162706"/>
    <lineage>
        <taxon>Bacteria</taxon>
        <taxon>Bacillati</taxon>
        <taxon>Actinomycetota</taxon>
        <taxon>Thermoleophilia</taxon>
        <taxon>Solirubrobacterales</taxon>
        <taxon>Solirubrobacteraceae</taxon>
        <taxon>environmental samples</taxon>
    </lineage>
</organism>
<feature type="compositionally biased region" description="Basic residues" evidence="1">
    <location>
        <begin position="56"/>
        <end position="67"/>
    </location>
</feature>
<protein>
    <submittedName>
        <fullName evidence="2">Uncharacterized protein</fullName>
    </submittedName>
</protein>
<dbReference type="EMBL" id="CADCVJ010000072">
    <property type="protein sequence ID" value="CAA9468972.1"/>
    <property type="molecule type" value="Genomic_DNA"/>
</dbReference>